<dbReference type="Proteomes" id="UP000812287">
    <property type="component" value="Unassembled WGS sequence"/>
</dbReference>
<evidence type="ECO:0000313" key="2">
    <source>
        <dbReference type="Proteomes" id="UP000812287"/>
    </source>
</evidence>
<sequence length="179" mass="19489">MAAEGFQVRKDLAPAGRSRVSKKHNTGMSTDFVPSHHWYFPTASDYIGKSMNAVQSLLLLEIAREAEEPWSAGGTKGVVRKQQACSGVQSALGRDFIIHMAINEMCRDNPTISVTQTSVDILYVSQSCFAAPKEDPFDRTGCSPGSNFGGFPIDRTTGTFHTPDANYYASAGQRLVVNH</sequence>
<protein>
    <submittedName>
        <fullName evidence="1">Uncharacterized protein</fullName>
    </submittedName>
</protein>
<gene>
    <name evidence="1" type="ORF">BT62DRAFT_1076682</name>
</gene>
<reference evidence="1" key="1">
    <citation type="submission" date="2020-11" db="EMBL/GenBank/DDBJ databases">
        <title>Adaptations for nitrogen fixation in a non-lichenized fungal sporocarp promotes dispersal by wood-feeding termites.</title>
        <authorList>
            <consortium name="DOE Joint Genome Institute"/>
            <person name="Koch R.A."/>
            <person name="Yoon G."/>
            <person name="Arayal U."/>
            <person name="Lail K."/>
            <person name="Amirebrahimi M."/>
            <person name="Labutti K."/>
            <person name="Lipzen A."/>
            <person name="Riley R."/>
            <person name="Barry K."/>
            <person name="Henrissat B."/>
            <person name="Grigoriev I.V."/>
            <person name="Herr J.R."/>
            <person name="Aime M.C."/>
        </authorList>
    </citation>
    <scope>NUCLEOTIDE SEQUENCE</scope>
    <source>
        <strain evidence="1">MCA 3950</strain>
    </source>
</reference>
<organism evidence="1 2">
    <name type="scientific">Guyanagaster necrorhizus</name>
    <dbReference type="NCBI Taxonomy" id="856835"/>
    <lineage>
        <taxon>Eukaryota</taxon>
        <taxon>Fungi</taxon>
        <taxon>Dikarya</taxon>
        <taxon>Basidiomycota</taxon>
        <taxon>Agaricomycotina</taxon>
        <taxon>Agaricomycetes</taxon>
        <taxon>Agaricomycetidae</taxon>
        <taxon>Agaricales</taxon>
        <taxon>Marasmiineae</taxon>
        <taxon>Physalacriaceae</taxon>
        <taxon>Guyanagaster</taxon>
    </lineage>
</organism>
<proteinExistence type="predicted"/>
<evidence type="ECO:0000313" key="1">
    <source>
        <dbReference type="EMBL" id="KAG7445596.1"/>
    </source>
</evidence>
<keyword evidence="2" id="KW-1185">Reference proteome</keyword>
<dbReference type="RefSeq" id="XP_043039096.1">
    <property type="nucleotide sequence ID" value="XM_043179240.1"/>
</dbReference>
<comment type="caution">
    <text evidence="1">The sequence shown here is derived from an EMBL/GenBank/DDBJ whole genome shotgun (WGS) entry which is preliminary data.</text>
</comment>
<name>A0A9P8AS47_9AGAR</name>
<dbReference type="GeneID" id="66101534"/>
<dbReference type="EMBL" id="MU250536">
    <property type="protein sequence ID" value="KAG7445596.1"/>
    <property type="molecule type" value="Genomic_DNA"/>
</dbReference>
<dbReference type="AlphaFoldDB" id="A0A9P8AS47"/>
<accession>A0A9P8AS47</accession>